<dbReference type="GeneID" id="97905613"/>
<dbReference type="EMBL" id="JAJA02000001">
    <property type="protein sequence ID" value="KWS06046.1"/>
    <property type="molecule type" value="Genomic_DNA"/>
</dbReference>
<evidence type="ECO:0008006" key="5">
    <source>
        <dbReference type="Google" id="ProtNLM"/>
    </source>
</evidence>
<evidence type="ECO:0000313" key="4">
    <source>
        <dbReference type="Proteomes" id="UP000023435"/>
    </source>
</evidence>
<dbReference type="AlphaFoldDB" id="A0A108UBC0"/>
<gene>
    <name evidence="3" type="ORF">AZ78_3600</name>
</gene>
<dbReference type="RefSeq" id="WP_036105761.1">
    <property type="nucleotide sequence ID" value="NZ_JAJA02000001.1"/>
</dbReference>
<evidence type="ECO:0000313" key="3">
    <source>
        <dbReference type="EMBL" id="KWS06046.1"/>
    </source>
</evidence>
<accession>A0A108UBC0</accession>
<sequence length="75" mass="7861">MKPRRIVSTFACAALLCALGACSKPAPPEKERPVDPQATQMRDAIQQPIEQAKSVEGAVDQGAQQTRDAIDAAGG</sequence>
<dbReference type="Proteomes" id="UP000023435">
    <property type="component" value="Unassembled WGS sequence"/>
</dbReference>
<organism evidence="3 4">
    <name type="scientific">Lysobacter capsici AZ78</name>
    <dbReference type="NCBI Taxonomy" id="1444315"/>
    <lineage>
        <taxon>Bacteria</taxon>
        <taxon>Pseudomonadati</taxon>
        <taxon>Pseudomonadota</taxon>
        <taxon>Gammaproteobacteria</taxon>
        <taxon>Lysobacterales</taxon>
        <taxon>Lysobacteraceae</taxon>
        <taxon>Lysobacter</taxon>
    </lineage>
</organism>
<proteinExistence type="predicted"/>
<comment type="caution">
    <text evidence="3">The sequence shown here is derived from an EMBL/GenBank/DDBJ whole genome shotgun (WGS) entry which is preliminary data.</text>
</comment>
<evidence type="ECO:0000256" key="1">
    <source>
        <dbReference type="SAM" id="MobiDB-lite"/>
    </source>
</evidence>
<name>A0A108UBC0_9GAMM</name>
<feature type="signal peptide" evidence="2">
    <location>
        <begin position="1"/>
        <end position="23"/>
    </location>
</feature>
<protein>
    <recommendedName>
        <fullName evidence="5">Lipoprotein</fullName>
    </recommendedName>
</protein>
<keyword evidence="4" id="KW-1185">Reference proteome</keyword>
<evidence type="ECO:0000256" key="2">
    <source>
        <dbReference type="SAM" id="SignalP"/>
    </source>
</evidence>
<keyword evidence="2" id="KW-0732">Signal</keyword>
<feature type="region of interest" description="Disordered" evidence="1">
    <location>
        <begin position="54"/>
        <end position="75"/>
    </location>
</feature>
<dbReference type="OrthoDB" id="6026289at2"/>
<dbReference type="PROSITE" id="PS51257">
    <property type="entry name" value="PROKAR_LIPOPROTEIN"/>
    <property type="match status" value="1"/>
</dbReference>
<reference evidence="3 4" key="1">
    <citation type="journal article" date="2014" name="Genome Announc.">
        <title>Draft Genome Sequence of Lysobacter capsici AZ78, a Bacterium Antagonistic to Plant-Pathogenic Oomycetes.</title>
        <authorList>
            <person name="Puopolo G."/>
            <person name="Sonego P."/>
            <person name="Engelen K."/>
            <person name="Pertot I."/>
        </authorList>
    </citation>
    <scope>NUCLEOTIDE SEQUENCE [LARGE SCALE GENOMIC DNA]</scope>
    <source>
        <strain evidence="3 4">AZ78</strain>
    </source>
</reference>
<feature type="chain" id="PRO_5007131844" description="Lipoprotein" evidence="2">
    <location>
        <begin position="24"/>
        <end position="75"/>
    </location>
</feature>